<keyword evidence="14" id="KW-1185">Reference proteome</keyword>
<evidence type="ECO:0000313" key="14">
    <source>
        <dbReference type="Proteomes" id="UP001165190"/>
    </source>
</evidence>
<keyword evidence="13" id="KW-0675">Receptor</keyword>
<evidence type="ECO:0000256" key="2">
    <source>
        <dbReference type="ARBA" id="ARBA00012513"/>
    </source>
</evidence>
<comment type="catalytic activity">
    <reaction evidence="8">
        <text>L-threonyl-[protein] + ATP = O-phospho-L-threonyl-[protein] + ADP + H(+)</text>
        <dbReference type="Rhea" id="RHEA:46608"/>
        <dbReference type="Rhea" id="RHEA-COMP:11060"/>
        <dbReference type="Rhea" id="RHEA-COMP:11605"/>
        <dbReference type="ChEBI" id="CHEBI:15378"/>
        <dbReference type="ChEBI" id="CHEBI:30013"/>
        <dbReference type="ChEBI" id="CHEBI:30616"/>
        <dbReference type="ChEBI" id="CHEBI:61977"/>
        <dbReference type="ChEBI" id="CHEBI:456216"/>
        <dbReference type="EC" id="2.7.11.1"/>
    </reaction>
</comment>
<comment type="catalytic activity">
    <reaction evidence="9">
        <text>L-seryl-[protein] + ATP = O-phospho-L-seryl-[protein] + ADP + H(+)</text>
        <dbReference type="Rhea" id="RHEA:17989"/>
        <dbReference type="Rhea" id="RHEA-COMP:9863"/>
        <dbReference type="Rhea" id="RHEA-COMP:11604"/>
        <dbReference type="ChEBI" id="CHEBI:15378"/>
        <dbReference type="ChEBI" id="CHEBI:29999"/>
        <dbReference type="ChEBI" id="CHEBI:30616"/>
        <dbReference type="ChEBI" id="CHEBI:83421"/>
        <dbReference type="ChEBI" id="CHEBI:456216"/>
        <dbReference type="EC" id="2.7.11.1"/>
    </reaction>
</comment>
<evidence type="ECO:0000256" key="3">
    <source>
        <dbReference type="ARBA" id="ARBA00022692"/>
    </source>
</evidence>
<dbReference type="InterPro" id="IPR025287">
    <property type="entry name" value="WAK_GUB"/>
</dbReference>
<gene>
    <name evidence="13" type="ORF">HRI_001370300</name>
</gene>
<evidence type="ECO:0000256" key="1">
    <source>
        <dbReference type="ARBA" id="ARBA00004167"/>
    </source>
</evidence>
<comment type="caution">
    <text evidence="13">The sequence shown here is derived from an EMBL/GenBank/DDBJ whole genome shotgun (WGS) entry which is preliminary data.</text>
</comment>
<feature type="domain" description="Wall-associated receptor kinase galacturonan-binding" evidence="11">
    <location>
        <begin position="37"/>
        <end position="103"/>
    </location>
</feature>
<keyword evidence="7" id="KW-0325">Glycoprotein</keyword>
<organism evidence="13 14">
    <name type="scientific">Hibiscus trionum</name>
    <name type="common">Flower of an hour</name>
    <dbReference type="NCBI Taxonomy" id="183268"/>
    <lineage>
        <taxon>Eukaryota</taxon>
        <taxon>Viridiplantae</taxon>
        <taxon>Streptophyta</taxon>
        <taxon>Embryophyta</taxon>
        <taxon>Tracheophyta</taxon>
        <taxon>Spermatophyta</taxon>
        <taxon>Magnoliopsida</taxon>
        <taxon>eudicotyledons</taxon>
        <taxon>Gunneridae</taxon>
        <taxon>Pentapetalae</taxon>
        <taxon>rosids</taxon>
        <taxon>malvids</taxon>
        <taxon>Malvales</taxon>
        <taxon>Malvaceae</taxon>
        <taxon>Malvoideae</taxon>
        <taxon>Hibiscus</taxon>
    </lineage>
</organism>
<evidence type="ECO:0000313" key="13">
    <source>
        <dbReference type="EMBL" id="GMI77010.1"/>
    </source>
</evidence>
<evidence type="ECO:0000259" key="11">
    <source>
        <dbReference type="Pfam" id="PF13947"/>
    </source>
</evidence>
<keyword evidence="13" id="KW-0418">Kinase</keyword>
<comment type="subcellular location">
    <subcellularLocation>
        <location evidence="1">Membrane</location>
        <topology evidence="1">Single-pass membrane protein</topology>
    </subcellularLocation>
</comment>
<keyword evidence="3" id="KW-0812">Transmembrane</keyword>
<keyword evidence="4 10" id="KW-0732">Signal</keyword>
<dbReference type="OrthoDB" id="978376at2759"/>
<feature type="domain" description="Wall-associated receptor kinase C-terminal" evidence="12">
    <location>
        <begin position="176"/>
        <end position="247"/>
    </location>
</feature>
<dbReference type="PANTHER" id="PTHR33138:SF11">
    <property type="entry name" value="KINASE-LIKE PROTEIN"/>
    <property type="match status" value="1"/>
</dbReference>
<dbReference type="AlphaFoldDB" id="A0A9W7HG16"/>
<evidence type="ECO:0000256" key="10">
    <source>
        <dbReference type="SAM" id="SignalP"/>
    </source>
</evidence>
<reference evidence="13" key="1">
    <citation type="submission" date="2023-05" db="EMBL/GenBank/DDBJ databases">
        <title>Genome and transcriptome analyses reveal genes involved in the formation of fine ridges on petal epidermal cells in Hibiscus trionum.</title>
        <authorList>
            <person name="Koshimizu S."/>
            <person name="Masuda S."/>
            <person name="Ishii T."/>
            <person name="Shirasu K."/>
            <person name="Hoshino A."/>
            <person name="Arita M."/>
        </authorList>
    </citation>
    <scope>NUCLEOTIDE SEQUENCE</scope>
    <source>
        <strain evidence="13">Hamamatsu line</strain>
    </source>
</reference>
<dbReference type="Pfam" id="PF13947">
    <property type="entry name" value="GUB_WAK_bind"/>
    <property type="match status" value="1"/>
</dbReference>
<name>A0A9W7HG16_HIBTR</name>
<dbReference type="Pfam" id="PF14380">
    <property type="entry name" value="WAK_assoc"/>
    <property type="match status" value="1"/>
</dbReference>
<dbReference type="EC" id="2.7.11.1" evidence="2"/>
<evidence type="ECO:0000256" key="4">
    <source>
        <dbReference type="ARBA" id="ARBA00022729"/>
    </source>
</evidence>
<accession>A0A9W7HG16</accession>
<evidence type="ECO:0000256" key="6">
    <source>
        <dbReference type="ARBA" id="ARBA00023136"/>
    </source>
</evidence>
<dbReference type="EMBL" id="BSYR01000013">
    <property type="protein sequence ID" value="GMI77010.1"/>
    <property type="molecule type" value="Genomic_DNA"/>
</dbReference>
<keyword evidence="13" id="KW-0808">Transferase</keyword>
<evidence type="ECO:0000259" key="12">
    <source>
        <dbReference type="Pfam" id="PF14380"/>
    </source>
</evidence>
<evidence type="ECO:0000256" key="7">
    <source>
        <dbReference type="ARBA" id="ARBA00023180"/>
    </source>
</evidence>
<dbReference type="Proteomes" id="UP001165190">
    <property type="component" value="Unassembled WGS sequence"/>
</dbReference>
<dbReference type="PANTHER" id="PTHR33138">
    <property type="entry name" value="OS01G0690200 PROTEIN"/>
    <property type="match status" value="1"/>
</dbReference>
<dbReference type="InterPro" id="IPR032872">
    <property type="entry name" value="WAK_assoc_C"/>
</dbReference>
<dbReference type="GO" id="GO:0004674">
    <property type="term" value="F:protein serine/threonine kinase activity"/>
    <property type="evidence" value="ECO:0007669"/>
    <property type="project" value="UniProtKB-KW"/>
</dbReference>
<evidence type="ECO:0000256" key="9">
    <source>
        <dbReference type="ARBA" id="ARBA00048679"/>
    </source>
</evidence>
<evidence type="ECO:0000256" key="5">
    <source>
        <dbReference type="ARBA" id="ARBA00022989"/>
    </source>
</evidence>
<keyword evidence="5" id="KW-1133">Transmembrane helix</keyword>
<evidence type="ECO:0000256" key="8">
    <source>
        <dbReference type="ARBA" id="ARBA00047899"/>
    </source>
</evidence>
<feature type="signal peptide" evidence="10">
    <location>
        <begin position="1"/>
        <end position="29"/>
    </location>
</feature>
<dbReference type="GO" id="GO:0030247">
    <property type="term" value="F:polysaccharide binding"/>
    <property type="evidence" value="ECO:0007669"/>
    <property type="project" value="InterPro"/>
</dbReference>
<proteinExistence type="predicted"/>
<protein>
    <recommendedName>
        <fullName evidence="2">non-specific serine/threonine protein kinase</fullName>
        <ecNumber evidence="2">2.7.11.1</ecNumber>
    </recommendedName>
</protein>
<sequence length="277" mass="31453">MTCFSFSSSLPILVFSLLFLLSEIPVSRSSPELYKNCRDAVFECGNIYIGYPFFGGLRQPECGHPGLGLYCDNNTNKTTIEVDGVKYKVMDILPEGRTLRIVREEEVFKDDFCRPQIPIRNSIINSEVLNPATENTKVTLFYDCPTPTLLPSFLGTFPCNSDYRNVSVTTDDIRGEGCSANVTFSIPRGRFQFHNDPYLFWRSLSEALKAGFEVKWKEDTQACRNCTTSGGACGFDWFINQTVCFCPFFISPEYPNQCQGTQLPPLHLTKFSYNYYD</sequence>
<dbReference type="GO" id="GO:0016020">
    <property type="term" value="C:membrane"/>
    <property type="evidence" value="ECO:0007669"/>
    <property type="project" value="UniProtKB-SubCell"/>
</dbReference>
<keyword evidence="6" id="KW-0472">Membrane</keyword>
<feature type="chain" id="PRO_5040740946" description="non-specific serine/threonine protein kinase" evidence="10">
    <location>
        <begin position="30"/>
        <end position="277"/>
    </location>
</feature>